<dbReference type="AlphaFoldDB" id="A0A448WFK9"/>
<comment type="caution">
    <text evidence="1">The sequence shown here is derived from an EMBL/GenBank/DDBJ whole genome shotgun (WGS) entry which is preliminary data.</text>
</comment>
<proteinExistence type="predicted"/>
<dbReference type="OrthoDB" id="6288277at2759"/>
<dbReference type="Proteomes" id="UP000784294">
    <property type="component" value="Unassembled WGS sequence"/>
</dbReference>
<sequence>MEVSSTIKKQEIPRNPTFLAIVIPFFFLDSATDSNLASAPVVSGLHSSGLEQVRYWRSVATAARAEAAGQRSRAHSLAAELAHLRCDLDMAELEIGLLWQRLASSQADLADCHAVLTASLRLTQKKQQSLPIPISLSSALPQIKLAEAGLRPPQSKLWPEFEPSLSTRTLCNPSCNQSRGSQMLQTELPP</sequence>
<gene>
    <name evidence="1" type="ORF">PXEA_LOCUS4013</name>
</gene>
<accession>A0A448WFK9</accession>
<dbReference type="EMBL" id="CAAALY010009383">
    <property type="protein sequence ID" value="VEL10573.1"/>
    <property type="molecule type" value="Genomic_DNA"/>
</dbReference>
<evidence type="ECO:0000313" key="2">
    <source>
        <dbReference type="Proteomes" id="UP000784294"/>
    </source>
</evidence>
<protein>
    <submittedName>
        <fullName evidence="1">Uncharacterized protein</fullName>
    </submittedName>
</protein>
<organism evidence="1 2">
    <name type="scientific">Protopolystoma xenopodis</name>
    <dbReference type="NCBI Taxonomy" id="117903"/>
    <lineage>
        <taxon>Eukaryota</taxon>
        <taxon>Metazoa</taxon>
        <taxon>Spiralia</taxon>
        <taxon>Lophotrochozoa</taxon>
        <taxon>Platyhelminthes</taxon>
        <taxon>Monogenea</taxon>
        <taxon>Polyopisthocotylea</taxon>
        <taxon>Polystomatidea</taxon>
        <taxon>Polystomatidae</taxon>
        <taxon>Protopolystoma</taxon>
    </lineage>
</organism>
<keyword evidence="2" id="KW-1185">Reference proteome</keyword>
<name>A0A448WFK9_9PLAT</name>
<evidence type="ECO:0000313" key="1">
    <source>
        <dbReference type="EMBL" id="VEL10573.1"/>
    </source>
</evidence>
<reference evidence="1" key="1">
    <citation type="submission" date="2018-11" db="EMBL/GenBank/DDBJ databases">
        <authorList>
            <consortium name="Pathogen Informatics"/>
        </authorList>
    </citation>
    <scope>NUCLEOTIDE SEQUENCE</scope>
</reference>